<protein>
    <submittedName>
        <fullName evidence="4 5">Uncharacterized protein LOC101859401</fullName>
    </submittedName>
</protein>
<feature type="transmembrane region" description="Helical" evidence="2">
    <location>
        <begin position="718"/>
        <end position="735"/>
    </location>
</feature>
<feature type="transmembrane region" description="Helical" evidence="2">
    <location>
        <begin position="557"/>
        <end position="575"/>
    </location>
</feature>
<evidence type="ECO:0000256" key="2">
    <source>
        <dbReference type="SAM" id="Phobius"/>
    </source>
</evidence>
<feature type="transmembrane region" description="Helical" evidence="2">
    <location>
        <begin position="654"/>
        <end position="683"/>
    </location>
</feature>
<dbReference type="InterPro" id="IPR057435">
    <property type="entry name" value="Lips"/>
</dbReference>
<reference evidence="4 5" key="1">
    <citation type="submission" date="2025-05" db="UniProtKB">
        <authorList>
            <consortium name="RefSeq"/>
        </authorList>
    </citation>
    <scope>IDENTIFICATION</scope>
</reference>
<gene>
    <name evidence="4 5" type="primary">LOC101859401</name>
</gene>
<dbReference type="PANTHER" id="PTHR37686:SF1">
    <property type="entry name" value="LD36006P"/>
    <property type="match status" value="1"/>
</dbReference>
<evidence type="ECO:0000256" key="1">
    <source>
        <dbReference type="SAM" id="MobiDB-lite"/>
    </source>
</evidence>
<keyword evidence="2" id="KW-0812">Transmembrane</keyword>
<dbReference type="Pfam" id="PF25228">
    <property type="entry name" value="Lips"/>
    <property type="match status" value="1"/>
</dbReference>
<keyword evidence="3" id="KW-1185">Reference proteome</keyword>
<feature type="region of interest" description="Disordered" evidence="1">
    <location>
        <begin position="1103"/>
        <end position="1132"/>
    </location>
</feature>
<keyword evidence="2" id="KW-1133">Transmembrane helix</keyword>
<dbReference type="RefSeq" id="XP_005097291.1">
    <property type="nucleotide sequence ID" value="XM_005097234.3"/>
</dbReference>
<keyword evidence="2" id="KW-0472">Membrane</keyword>
<accession>A0ABM0JMP8</accession>
<organism evidence="3 4">
    <name type="scientific">Aplysia californica</name>
    <name type="common">California sea hare</name>
    <dbReference type="NCBI Taxonomy" id="6500"/>
    <lineage>
        <taxon>Eukaryota</taxon>
        <taxon>Metazoa</taxon>
        <taxon>Spiralia</taxon>
        <taxon>Lophotrochozoa</taxon>
        <taxon>Mollusca</taxon>
        <taxon>Gastropoda</taxon>
        <taxon>Heterobranchia</taxon>
        <taxon>Euthyneura</taxon>
        <taxon>Tectipleura</taxon>
        <taxon>Aplysiida</taxon>
        <taxon>Aplysioidea</taxon>
        <taxon>Aplysiidae</taxon>
        <taxon>Aplysia</taxon>
    </lineage>
</organism>
<proteinExistence type="predicted"/>
<dbReference type="GeneID" id="101859401"/>
<feature type="transmembrane region" description="Helical" evidence="2">
    <location>
        <begin position="689"/>
        <end position="706"/>
    </location>
</feature>
<sequence>MASEGEVPRSGGVEPSRDHVSQPESEPLQFNVDEDSLSPDAAKVVSSIKQLAESVLFHWRSFPIVLPDSITERRAAEALSGNGENPGVVQFRDLFIAPIFDELEAVATGTDGSLKKLDKEQLKMIQDKGEFDVASLNFPGQTHRWRLSMLLQKGSERTNKSFLADMSKALSLLIITARNRFCSGFFSVTEAARGWANGLRNLLDIVIGMPSTTPGDLHQKLQLERMRYLVAELDIKPSLKRELSTYCEYVKDQCQMLGANKHKTTDLRPPPIPYRYQTPKGQDIDLRLFNKDLMNNSMGILSNILDRQAKGWHVQMRAKLIRHYQGQGMSNEEISKHVSEDIMNHYLDKVFTAVATNAELDVLQPGLGQVLVDQAKAVLVMVKAQASLQQKMEQHKDQLTAHLRKTHPIKSRISTWMEEQLCAFERDFARQHLWTAHEAAISMCEEEQLHQSVYFLRRDLNFIKEREAVLRKELGRVKIPTREFTFSTRIWLPKNWVITRLNFLGRSEVIPTVIRAEEPADTSPKDLDTCFTVQKTKAWVTSTRYPFWRWWNFLHRAWAWTWNVMFFFGIVIPWASPVSLRALVWPSSFVPDKQLSQRDGALYPRESSRTHTLLSRLRALWAHVRRSRADFEAAPDRGFLGKSLTRHFNRFWNFVVKGALGSTLVVLVFPVLCLGVSTLSLIAAVLSPVWVPVGTLLAHLLFFLIFDLDNPWPEKNRWFILFEAVIWNLLLQGCVQPLSALLVGVVACPVASLAVCLFGVVRSGLRLIWDAFMFHVIIKSRGRVPSSDGFVARRISGPGLASNYFFQIRPEQALAAVEARAEHDELEAWRAQMMEVIERPKETYKQFVEQCFKPFSASLTEQGIYLQLNRETTEYISDLRTQANQREVVLYTGLNPDLQRRIKLAEADLKLTILYTSRLLEEFYPEHVIRRMKHSEEDFWEQLDLEFRDWRGFAMKKLKEIFAPSFLVPLEETDNSFQLKVNHLNVKRYADMLATAEIHDDLDLVVELHTPEGDINVSGPYLNVTYFDPKKKQTMGSLRPLPSRCGGADCMGGNGRGRVELDKLEVPLPIPHPADIAVAIYNRENDQDPIDLNDRSCQRVVRATKEAVSSASAPKDSPLKRRVRVADRKKDE</sequence>
<feature type="region of interest" description="Disordered" evidence="1">
    <location>
        <begin position="1"/>
        <end position="34"/>
    </location>
</feature>
<feature type="transmembrane region" description="Helical" evidence="2">
    <location>
        <begin position="741"/>
        <end position="761"/>
    </location>
</feature>
<dbReference type="RefSeq" id="XP_005097292.1">
    <property type="nucleotide sequence ID" value="XM_005097235.3"/>
</dbReference>
<evidence type="ECO:0000313" key="3">
    <source>
        <dbReference type="Proteomes" id="UP000694888"/>
    </source>
</evidence>
<name>A0ABM0JMP8_APLCA</name>
<evidence type="ECO:0000313" key="4">
    <source>
        <dbReference type="RefSeq" id="XP_005097291.1"/>
    </source>
</evidence>
<dbReference type="PANTHER" id="PTHR37686">
    <property type="entry name" value="LD36006P"/>
    <property type="match status" value="1"/>
</dbReference>
<dbReference type="Proteomes" id="UP000694888">
    <property type="component" value="Unplaced"/>
</dbReference>
<evidence type="ECO:0000313" key="5">
    <source>
        <dbReference type="RefSeq" id="XP_005097292.1"/>
    </source>
</evidence>